<evidence type="ECO:0000256" key="1">
    <source>
        <dbReference type="ARBA" id="ARBA00023015"/>
    </source>
</evidence>
<proteinExistence type="predicted"/>
<evidence type="ECO:0000313" key="5">
    <source>
        <dbReference type="EMBL" id="KAA9163257.1"/>
    </source>
</evidence>
<dbReference type="SUPFAM" id="SSF48008">
    <property type="entry name" value="GntR ligand-binding domain-like"/>
    <property type="match status" value="1"/>
</dbReference>
<gene>
    <name evidence="5" type="ORF">FPZ12_009650</name>
</gene>
<organism evidence="5 6">
    <name type="scientific">Amycolatopsis acidicola</name>
    <dbReference type="NCBI Taxonomy" id="2596893"/>
    <lineage>
        <taxon>Bacteria</taxon>
        <taxon>Bacillati</taxon>
        <taxon>Actinomycetota</taxon>
        <taxon>Actinomycetes</taxon>
        <taxon>Pseudonocardiales</taxon>
        <taxon>Pseudonocardiaceae</taxon>
        <taxon>Amycolatopsis</taxon>
    </lineage>
</organism>
<dbReference type="Gene3D" id="1.10.10.10">
    <property type="entry name" value="Winged helix-like DNA-binding domain superfamily/Winged helix DNA-binding domain"/>
    <property type="match status" value="1"/>
</dbReference>
<dbReference type="AlphaFoldDB" id="A0A5N0VA44"/>
<keyword evidence="1" id="KW-0805">Transcription regulation</keyword>
<dbReference type="SMART" id="SM00345">
    <property type="entry name" value="HTH_GNTR"/>
    <property type="match status" value="1"/>
</dbReference>
<dbReference type="InterPro" id="IPR011711">
    <property type="entry name" value="GntR_C"/>
</dbReference>
<dbReference type="EMBL" id="VMNW02000010">
    <property type="protein sequence ID" value="KAA9163257.1"/>
    <property type="molecule type" value="Genomic_DNA"/>
</dbReference>
<dbReference type="Gene3D" id="1.20.120.530">
    <property type="entry name" value="GntR ligand-binding domain-like"/>
    <property type="match status" value="1"/>
</dbReference>
<sequence length="233" mass="25706">MVDASTVRGRGSRRQQLPEEVASYVRELIISGEVRPGEFLRMEPIAEAVGVSNTPVREGLLSLRSEGFVELVPRRGFVVASFTRQDVRDLFWAQAQLAGELGARAAKTITSDQLAVLETNVADYERAFDAGDQAQLAELGHQFHRQINLAANSHRLALLLGTVVSQLPNRFYAQIEGHVGGTREAHPRILDAIRKRASRQVRSLISEHILEGGEQLVGMLEERGMWADSPSTS</sequence>
<dbReference type="Pfam" id="PF00392">
    <property type="entry name" value="GntR"/>
    <property type="match status" value="1"/>
</dbReference>
<evidence type="ECO:0000256" key="2">
    <source>
        <dbReference type="ARBA" id="ARBA00023125"/>
    </source>
</evidence>
<keyword evidence="3" id="KW-0804">Transcription</keyword>
<evidence type="ECO:0000256" key="3">
    <source>
        <dbReference type="ARBA" id="ARBA00023163"/>
    </source>
</evidence>
<comment type="caution">
    <text evidence="5">The sequence shown here is derived from an EMBL/GenBank/DDBJ whole genome shotgun (WGS) entry which is preliminary data.</text>
</comment>
<dbReference type="GO" id="GO:0003700">
    <property type="term" value="F:DNA-binding transcription factor activity"/>
    <property type="evidence" value="ECO:0007669"/>
    <property type="project" value="InterPro"/>
</dbReference>
<dbReference type="InterPro" id="IPR036390">
    <property type="entry name" value="WH_DNA-bd_sf"/>
</dbReference>
<dbReference type="PROSITE" id="PS50949">
    <property type="entry name" value="HTH_GNTR"/>
    <property type="match status" value="1"/>
</dbReference>
<dbReference type="Proteomes" id="UP000319769">
    <property type="component" value="Unassembled WGS sequence"/>
</dbReference>
<dbReference type="PANTHER" id="PTHR43537:SF24">
    <property type="entry name" value="GLUCONATE OPERON TRANSCRIPTIONAL REPRESSOR"/>
    <property type="match status" value="1"/>
</dbReference>
<protein>
    <submittedName>
        <fullName evidence="5">GntR family transcriptional regulator</fullName>
    </submittedName>
</protein>
<reference evidence="5" key="1">
    <citation type="submission" date="2019-09" db="EMBL/GenBank/DDBJ databases">
        <authorList>
            <person name="Teo W.F.A."/>
            <person name="Duangmal K."/>
        </authorList>
    </citation>
    <scope>NUCLEOTIDE SEQUENCE [LARGE SCALE GENOMIC DNA]</scope>
    <source>
        <strain evidence="5">K81G1</strain>
    </source>
</reference>
<accession>A0A5N0VA44</accession>
<evidence type="ECO:0000259" key="4">
    <source>
        <dbReference type="PROSITE" id="PS50949"/>
    </source>
</evidence>
<dbReference type="SMART" id="SM00895">
    <property type="entry name" value="FCD"/>
    <property type="match status" value="1"/>
</dbReference>
<dbReference type="OrthoDB" id="3864082at2"/>
<dbReference type="Pfam" id="PF07729">
    <property type="entry name" value="FCD"/>
    <property type="match status" value="1"/>
</dbReference>
<feature type="domain" description="HTH gntR-type" evidence="4">
    <location>
        <begin position="15"/>
        <end position="82"/>
    </location>
</feature>
<keyword evidence="6" id="KW-1185">Reference proteome</keyword>
<evidence type="ECO:0000313" key="6">
    <source>
        <dbReference type="Proteomes" id="UP000319769"/>
    </source>
</evidence>
<keyword evidence="2" id="KW-0238">DNA-binding</keyword>
<dbReference type="RefSeq" id="WP_144750784.1">
    <property type="nucleotide sequence ID" value="NZ_VMNW02000010.1"/>
</dbReference>
<dbReference type="GO" id="GO:0003677">
    <property type="term" value="F:DNA binding"/>
    <property type="evidence" value="ECO:0007669"/>
    <property type="project" value="UniProtKB-KW"/>
</dbReference>
<dbReference type="InterPro" id="IPR036388">
    <property type="entry name" value="WH-like_DNA-bd_sf"/>
</dbReference>
<dbReference type="PANTHER" id="PTHR43537">
    <property type="entry name" value="TRANSCRIPTIONAL REGULATOR, GNTR FAMILY"/>
    <property type="match status" value="1"/>
</dbReference>
<dbReference type="InterPro" id="IPR000524">
    <property type="entry name" value="Tscrpt_reg_HTH_GntR"/>
</dbReference>
<dbReference type="InterPro" id="IPR008920">
    <property type="entry name" value="TF_FadR/GntR_C"/>
</dbReference>
<dbReference type="SUPFAM" id="SSF46785">
    <property type="entry name" value="Winged helix' DNA-binding domain"/>
    <property type="match status" value="1"/>
</dbReference>
<name>A0A5N0VA44_9PSEU</name>